<dbReference type="GO" id="GO:0006313">
    <property type="term" value="P:DNA transposition"/>
    <property type="evidence" value="ECO:0007669"/>
    <property type="project" value="InterPro"/>
</dbReference>
<dbReference type="EMBL" id="RQJP01000005">
    <property type="protein sequence ID" value="RRB11660.1"/>
    <property type="molecule type" value="Genomic_DNA"/>
</dbReference>
<name>A0A3P1CEL5_9BACT</name>
<dbReference type="GO" id="GO:0003677">
    <property type="term" value="F:DNA binding"/>
    <property type="evidence" value="ECO:0007669"/>
    <property type="project" value="InterPro"/>
</dbReference>
<dbReference type="PANTHER" id="PTHR33360:SF2">
    <property type="entry name" value="TRANSPOSASE FOR INSERTION SEQUENCE ELEMENT IS200"/>
    <property type="match status" value="1"/>
</dbReference>
<organism evidence="2 3">
    <name type="scientific">Larkinella knui</name>
    <dbReference type="NCBI Taxonomy" id="2025310"/>
    <lineage>
        <taxon>Bacteria</taxon>
        <taxon>Pseudomonadati</taxon>
        <taxon>Bacteroidota</taxon>
        <taxon>Cytophagia</taxon>
        <taxon>Cytophagales</taxon>
        <taxon>Spirosomataceae</taxon>
        <taxon>Larkinella</taxon>
    </lineage>
</organism>
<evidence type="ECO:0000313" key="3">
    <source>
        <dbReference type="Proteomes" id="UP000274271"/>
    </source>
</evidence>
<dbReference type="InterPro" id="IPR036515">
    <property type="entry name" value="Transposase_17_sf"/>
</dbReference>
<dbReference type="AlphaFoldDB" id="A0A3P1CEL5"/>
<dbReference type="RefSeq" id="WP_124909327.1">
    <property type="nucleotide sequence ID" value="NZ_RQJP01000005.1"/>
</dbReference>
<keyword evidence="3" id="KW-1185">Reference proteome</keyword>
<dbReference type="OrthoDB" id="9797997at2"/>
<evidence type="ECO:0000259" key="1">
    <source>
        <dbReference type="SMART" id="SM01321"/>
    </source>
</evidence>
<accession>A0A3P1CEL5</accession>
<comment type="caution">
    <text evidence="2">The sequence shown here is derived from an EMBL/GenBank/DDBJ whole genome shotgun (WGS) entry which is preliminary data.</text>
</comment>
<dbReference type="Gene3D" id="3.30.70.1290">
    <property type="entry name" value="Transposase IS200-like"/>
    <property type="match status" value="1"/>
</dbReference>
<dbReference type="Pfam" id="PF01797">
    <property type="entry name" value="Y1_Tnp"/>
    <property type="match status" value="1"/>
</dbReference>
<dbReference type="PANTHER" id="PTHR33360">
    <property type="entry name" value="TRANSPOSASE FOR INSERTION SEQUENCE ELEMENT IS200"/>
    <property type="match status" value="1"/>
</dbReference>
<sequence>MADTYTQLYVQIVFAVKGRQNLIPRQHKEELHRYITGIVQSRGAKVLAIHCMPDHTHLFIGFSPALALAGLVKEVKTATSIFVKEKRWTRIPFYWQEGYGAFTYSHSQVDAVVRYILNQEEHHRKRTFREEYLNLLEKFAVPFDTKYLFEWIEDGREST</sequence>
<proteinExistence type="predicted"/>
<dbReference type="Proteomes" id="UP000274271">
    <property type="component" value="Unassembled WGS sequence"/>
</dbReference>
<protein>
    <submittedName>
        <fullName evidence="2">IS200/IS605 family transposase</fullName>
    </submittedName>
</protein>
<reference evidence="2 3" key="1">
    <citation type="submission" date="2018-11" db="EMBL/GenBank/DDBJ databases">
        <authorList>
            <person name="Zhou Z."/>
            <person name="Wang G."/>
        </authorList>
    </citation>
    <scope>NUCLEOTIDE SEQUENCE [LARGE SCALE GENOMIC DNA]</scope>
    <source>
        <strain evidence="2 3">KCTC42998</strain>
    </source>
</reference>
<dbReference type="SMART" id="SM01321">
    <property type="entry name" value="Y1_Tnp"/>
    <property type="match status" value="1"/>
</dbReference>
<dbReference type="InterPro" id="IPR002686">
    <property type="entry name" value="Transposase_17"/>
</dbReference>
<dbReference type="NCBIfam" id="NF033573">
    <property type="entry name" value="transpos_IS200"/>
    <property type="match status" value="1"/>
</dbReference>
<dbReference type="SUPFAM" id="SSF143422">
    <property type="entry name" value="Transposase IS200-like"/>
    <property type="match status" value="1"/>
</dbReference>
<gene>
    <name evidence="2" type="primary">tnpA</name>
    <name evidence="2" type="ORF">EHT87_24645</name>
</gene>
<dbReference type="GO" id="GO:0004803">
    <property type="term" value="F:transposase activity"/>
    <property type="evidence" value="ECO:0007669"/>
    <property type="project" value="InterPro"/>
</dbReference>
<feature type="domain" description="Transposase IS200-like" evidence="1">
    <location>
        <begin position="5"/>
        <end position="119"/>
    </location>
</feature>
<evidence type="ECO:0000313" key="2">
    <source>
        <dbReference type="EMBL" id="RRB11660.1"/>
    </source>
</evidence>